<comment type="caution">
    <text evidence="2">The sequence shown here is derived from an EMBL/GenBank/DDBJ whole genome shotgun (WGS) entry which is preliminary data.</text>
</comment>
<sequence>MMSIFRPNQVASYSDDSSSSDDKRILPPGTPYLTKINGKLVWARKKVPKPVNPVQDLLGEAFGSRAVIVRKRSKSLERPVTGVLVGNVPVVHQVAHSAPLPQQPFPTVMPPMAQYPHHHHHPQFLLQPMLQPVPQPPQPPQLPQLYIPQQPPAPAPLLVQQSPTEKEKEHLKIFDAHFNKTVKPKTVRVTSASSEESREKTQDKPQEKVQEKVTEETITKVKIAITRHVCGDCGHLRSRKYHHDHPLNPGEIPEVAFCRKCQKDASSTSESSEAEDTHKSKKTNSKKKSKNKTKKVKAPRKKSTESSDDDDDDDDESSDSPEPESLKKPKPDGPKPCQPKKSTAKKVISEGYIVVEEELPDHERQPRGRSHSRVSRESDGPGRPLFPLASQLSAPRSRSRSYARPSRRDFQGNLSHPIEVHEAFRETVRPRSPHIQYRYVEVVPSQMSFELNEPTYLRRAPSQFADEVVYEKPISSKRSHYQDRDRERASSSKAYSVEESESVTRSHRARVEDYEEDASVRDSRYDTFEVREASSRGPPSRDDSFEIPDTMSSMRSKEARRRRKRERAPPGMADFRPWEESHVIHPESDDEVVVVTETFEYRKKKQDEHEEERRRQEYIDRATLNPRTNYQFSAEEAARYYHDDWSRAEPEFVLPSLVGEPYQPYQPAKAKKGYRRDRHSHSEVTESEASYDYGMSDPYPPPRAPSPPSTIFPNKINDFSGLKRTDWGDEPPYPQSSGFEHADRRGKVVHMPHIDVPRRDRSNSNARYGADGNPERALVVSPRHSSDRNHGSYYDYSESDVTERQHKEVSDDFSVSNMTELERRAEAELRHVTFRDTPSMRSLRDDWGTSEGHSQRSRSEHDGRDGGRGWEDAGGGGGGNGAGVGTW</sequence>
<feature type="region of interest" description="Disordered" evidence="1">
    <location>
        <begin position="656"/>
        <end position="815"/>
    </location>
</feature>
<feature type="compositionally biased region" description="Basic and acidic residues" evidence="1">
    <location>
        <begin position="324"/>
        <end position="333"/>
    </location>
</feature>
<feature type="compositionally biased region" description="Basic and acidic residues" evidence="1">
    <location>
        <begin position="740"/>
        <end position="762"/>
    </location>
</feature>
<feature type="region of interest" description="Disordered" evidence="1">
    <location>
        <begin position="185"/>
        <end position="214"/>
    </location>
</feature>
<feature type="compositionally biased region" description="Pro residues" evidence="1">
    <location>
        <begin position="698"/>
        <end position="710"/>
    </location>
</feature>
<feature type="compositionally biased region" description="Basic and acidic residues" evidence="1">
    <location>
        <begin position="602"/>
        <end position="620"/>
    </location>
</feature>
<dbReference type="OrthoDB" id="5415512at2759"/>
<organism evidence="2 3">
    <name type="scientific">Cadophora malorum</name>
    <dbReference type="NCBI Taxonomy" id="108018"/>
    <lineage>
        <taxon>Eukaryota</taxon>
        <taxon>Fungi</taxon>
        <taxon>Dikarya</taxon>
        <taxon>Ascomycota</taxon>
        <taxon>Pezizomycotina</taxon>
        <taxon>Leotiomycetes</taxon>
        <taxon>Helotiales</taxon>
        <taxon>Ploettnerulaceae</taxon>
        <taxon>Cadophora</taxon>
    </lineage>
</organism>
<accession>A0A8H7WFU5</accession>
<feature type="region of interest" description="Disordered" evidence="1">
    <location>
        <begin position="265"/>
        <end position="414"/>
    </location>
</feature>
<feature type="region of interest" description="Disordered" evidence="1">
    <location>
        <begin position="832"/>
        <end position="887"/>
    </location>
</feature>
<name>A0A8H7WFU5_9HELO</name>
<feature type="compositionally biased region" description="Basic residues" evidence="1">
    <location>
        <begin position="669"/>
        <end position="679"/>
    </location>
</feature>
<feature type="compositionally biased region" description="Low complexity" evidence="1">
    <location>
        <begin position="393"/>
        <end position="404"/>
    </location>
</feature>
<feature type="compositionally biased region" description="Basic and acidic residues" evidence="1">
    <location>
        <begin position="801"/>
        <end position="810"/>
    </location>
</feature>
<dbReference type="Proteomes" id="UP000664132">
    <property type="component" value="Unassembled WGS sequence"/>
</dbReference>
<reference evidence="2" key="1">
    <citation type="submission" date="2021-02" db="EMBL/GenBank/DDBJ databases">
        <title>Genome sequence Cadophora malorum strain M34.</title>
        <authorList>
            <person name="Stefanovic E."/>
            <person name="Vu D."/>
            <person name="Scully C."/>
            <person name="Dijksterhuis J."/>
            <person name="Roader J."/>
            <person name="Houbraken J."/>
        </authorList>
    </citation>
    <scope>NUCLEOTIDE SEQUENCE</scope>
    <source>
        <strain evidence="2">M34</strain>
    </source>
</reference>
<evidence type="ECO:0000256" key="1">
    <source>
        <dbReference type="SAM" id="MobiDB-lite"/>
    </source>
</evidence>
<keyword evidence="3" id="KW-1185">Reference proteome</keyword>
<feature type="compositionally biased region" description="Acidic residues" evidence="1">
    <location>
        <begin position="306"/>
        <end position="322"/>
    </location>
</feature>
<proteinExistence type="predicted"/>
<feature type="region of interest" description="Disordered" evidence="1">
    <location>
        <begin position="472"/>
        <end position="582"/>
    </location>
</feature>
<feature type="compositionally biased region" description="Basic and acidic residues" evidence="1">
    <location>
        <begin position="195"/>
        <end position="214"/>
    </location>
</feature>
<evidence type="ECO:0000313" key="3">
    <source>
        <dbReference type="Proteomes" id="UP000664132"/>
    </source>
</evidence>
<feature type="compositionally biased region" description="Basic residues" evidence="1">
    <location>
        <begin position="279"/>
        <end position="301"/>
    </location>
</feature>
<feature type="compositionally biased region" description="Gly residues" evidence="1">
    <location>
        <begin position="872"/>
        <end position="887"/>
    </location>
</feature>
<feature type="region of interest" description="Disordered" evidence="1">
    <location>
        <begin position="1"/>
        <end position="29"/>
    </location>
</feature>
<evidence type="ECO:0000313" key="2">
    <source>
        <dbReference type="EMBL" id="KAG4423948.1"/>
    </source>
</evidence>
<feature type="region of interest" description="Disordered" evidence="1">
    <location>
        <begin position="602"/>
        <end position="630"/>
    </location>
</feature>
<feature type="compositionally biased region" description="Basic and acidic residues" evidence="1">
    <location>
        <begin position="518"/>
        <end position="544"/>
    </location>
</feature>
<feature type="compositionally biased region" description="Basic and acidic residues" evidence="1">
    <location>
        <begin position="480"/>
        <end position="490"/>
    </location>
</feature>
<dbReference type="AlphaFoldDB" id="A0A8H7WFU5"/>
<dbReference type="EMBL" id="JAFJYH010000027">
    <property type="protein sequence ID" value="KAG4423948.1"/>
    <property type="molecule type" value="Genomic_DNA"/>
</dbReference>
<feature type="compositionally biased region" description="Basic and acidic residues" evidence="1">
    <location>
        <begin position="842"/>
        <end position="871"/>
    </location>
</feature>
<gene>
    <name evidence="2" type="ORF">IFR04_002943</name>
</gene>
<protein>
    <submittedName>
        <fullName evidence="2">Uncharacterized protein</fullName>
    </submittedName>
</protein>